<dbReference type="InterPro" id="IPR036291">
    <property type="entry name" value="NAD(P)-bd_dom_sf"/>
</dbReference>
<dbReference type="Proteomes" id="UP001595752">
    <property type="component" value="Unassembled WGS sequence"/>
</dbReference>
<dbReference type="PANTHER" id="PTHR43249">
    <property type="entry name" value="UDP-N-ACETYL-2-AMINO-2-DEOXY-D-GLUCURONATE OXIDASE"/>
    <property type="match status" value="1"/>
</dbReference>
<reference evidence="4" key="1">
    <citation type="journal article" date="2019" name="Int. J. Syst. Evol. Microbiol.">
        <title>The Global Catalogue of Microorganisms (GCM) 10K type strain sequencing project: providing services to taxonomists for standard genome sequencing and annotation.</title>
        <authorList>
            <consortium name="The Broad Institute Genomics Platform"/>
            <consortium name="The Broad Institute Genome Sequencing Center for Infectious Disease"/>
            <person name="Wu L."/>
            <person name="Ma J."/>
        </authorList>
    </citation>
    <scope>NUCLEOTIDE SEQUENCE [LARGE SCALE GENOMIC DNA]</scope>
    <source>
        <strain evidence="4">CCUG 61889</strain>
    </source>
</reference>
<dbReference type="RefSeq" id="WP_377914079.1">
    <property type="nucleotide sequence ID" value="NZ_JBHRZT010000032.1"/>
</dbReference>
<feature type="domain" description="GFO/IDH/MocA-like oxidoreductase" evidence="2">
    <location>
        <begin position="140"/>
        <end position="266"/>
    </location>
</feature>
<comment type="caution">
    <text evidence="3">The sequence shown here is derived from an EMBL/GenBank/DDBJ whole genome shotgun (WGS) entry which is preliminary data.</text>
</comment>
<evidence type="ECO:0000259" key="2">
    <source>
        <dbReference type="Pfam" id="PF22725"/>
    </source>
</evidence>
<dbReference type="InterPro" id="IPR052515">
    <property type="entry name" value="Gfo/Idh/MocA_Oxidoreductase"/>
</dbReference>
<proteinExistence type="predicted"/>
<dbReference type="EMBL" id="JBHRZT010000032">
    <property type="protein sequence ID" value="MFC3883522.1"/>
    <property type="molecule type" value="Genomic_DNA"/>
</dbReference>
<dbReference type="Gene3D" id="3.40.50.720">
    <property type="entry name" value="NAD(P)-binding Rossmann-like Domain"/>
    <property type="match status" value="1"/>
</dbReference>
<evidence type="ECO:0000259" key="1">
    <source>
        <dbReference type="Pfam" id="PF01408"/>
    </source>
</evidence>
<dbReference type="SUPFAM" id="SSF55347">
    <property type="entry name" value="Glyceraldehyde-3-phosphate dehydrogenase-like, C-terminal domain"/>
    <property type="match status" value="1"/>
</dbReference>
<evidence type="ECO:0000313" key="4">
    <source>
        <dbReference type="Proteomes" id="UP001595752"/>
    </source>
</evidence>
<keyword evidence="4" id="KW-1185">Reference proteome</keyword>
<accession>A0ABV8B1G9</accession>
<evidence type="ECO:0000313" key="3">
    <source>
        <dbReference type="EMBL" id="MFC3883522.1"/>
    </source>
</evidence>
<feature type="domain" description="Gfo/Idh/MocA-like oxidoreductase N-terminal" evidence="1">
    <location>
        <begin position="4"/>
        <end position="122"/>
    </location>
</feature>
<dbReference type="InterPro" id="IPR055170">
    <property type="entry name" value="GFO_IDH_MocA-like_dom"/>
</dbReference>
<dbReference type="SUPFAM" id="SSF51735">
    <property type="entry name" value="NAD(P)-binding Rossmann-fold domains"/>
    <property type="match status" value="1"/>
</dbReference>
<name>A0ABV8B1G9_9BACI</name>
<dbReference type="InterPro" id="IPR000683">
    <property type="entry name" value="Gfo/Idh/MocA-like_OxRdtase_N"/>
</dbReference>
<gene>
    <name evidence="3" type="ORF">ACFOU2_08385</name>
</gene>
<protein>
    <submittedName>
        <fullName evidence="3">Gfo/Idh/MocA family protein</fullName>
    </submittedName>
</protein>
<dbReference type="Gene3D" id="3.30.360.10">
    <property type="entry name" value="Dihydrodipicolinate Reductase, domain 2"/>
    <property type="match status" value="1"/>
</dbReference>
<dbReference type="Pfam" id="PF22725">
    <property type="entry name" value="GFO_IDH_MocA_C3"/>
    <property type="match status" value="1"/>
</dbReference>
<dbReference type="Pfam" id="PF01408">
    <property type="entry name" value="GFO_IDH_MocA"/>
    <property type="match status" value="1"/>
</dbReference>
<organism evidence="3 4">
    <name type="scientific">Bacillus songklensis</name>
    <dbReference type="NCBI Taxonomy" id="1069116"/>
    <lineage>
        <taxon>Bacteria</taxon>
        <taxon>Bacillati</taxon>
        <taxon>Bacillota</taxon>
        <taxon>Bacilli</taxon>
        <taxon>Bacillales</taxon>
        <taxon>Bacillaceae</taxon>
        <taxon>Bacillus</taxon>
    </lineage>
</organism>
<sequence>MSKLRVGIIGVGGIAQSRHIPAFLQLSDRCEITAVSDVNIERAKEVSETFAIPHAFESYHDLLAEVDAVCICTPNKFHAEISIAALEAGVHVLCEKPMALSALECEAMVAASKKADKVLAIAYHYRFMKEAQAAKKMMMEVGTPLVARVEALRRRKVPGWGVFTNKELQGGGSLIDYGCHLLDLAIWLMGNPKHVAVSGSTYNSLSKVPSQVNLWGDFNHQTFNVDDHVTAYIKFENGASLLLETSWAANIKDDKEHVSISGIDGGLSVFPFELYTTKNGMLLNSEAAWLPGEDNPGLPQAKNFIDACLGRDELVVKPEEALQVSSIIDAIYESSNPGNGTAATLLLK</sequence>
<dbReference type="PANTHER" id="PTHR43249:SF1">
    <property type="entry name" value="D-GLUCOSIDE 3-DEHYDROGENASE"/>
    <property type="match status" value="1"/>
</dbReference>